<dbReference type="AlphaFoldDB" id="A0AAN5CM11"/>
<evidence type="ECO:0000313" key="2">
    <source>
        <dbReference type="EMBL" id="GMR46871.1"/>
    </source>
</evidence>
<proteinExistence type="predicted"/>
<name>A0AAN5CM11_9BILA</name>
<feature type="non-terminal residue" evidence="2">
    <location>
        <position position="86"/>
    </location>
</feature>
<feature type="region of interest" description="Disordered" evidence="1">
    <location>
        <begin position="1"/>
        <end position="30"/>
    </location>
</feature>
<keyword evidence="3" id="KW-1185">Reference proteome</keyword>
<organism evidence="2 3">
    <name type="scientific">Pristionchus mayeri</name>
    <dbReference type="NCBI Taxonomy" id="1317129"/>
    <lineage>
        <taxon>Eukaryota</taxon>
        <taxon>Metazoa</taxon>
        <taxon>Ecdysozoa</taxon>
        <taxon>Nematoda</taxon>
        <taxon>Chromadorea</taxon>
        <taxon>Rhabditida</taxon>
        <taxon>Rhabditina</taxon>
        <taxon>Diplogasteromorpha</taxon>
        <taxon>Diplogasteroidea</taxon>
        <taxon>Neodiplogasteridae</taxon>
        <taxon>Pristionchus</taxon>
    </lineage>
</organism>
<accession>A0AAN5CM11</accession>
<comment type="caution">
    <text evidence="2">The sequence shown here is derived from an EMBL/GenBank/DDBJ whole genome shotgun (WGS) entry which is preliminary data.</text>
</comment>
<sequence>EEVNEDGRRSPLDWNHRHEGHPGDVHEDKRRIPHYSENQEACCNGLLHSSRSEIGDLTSANHQLQFHHPLDQSHVYQENHERAEDG</sequence>
<gene>
    <name evidence="2" type="ORF">PMAYCL1PPCAC_17066</name>
</gene>
<dbReference type="Proteomes" id="UP001328107">
    <property type="component" value="Unassembled WGS sequence"/>
</dbReference>
<evidence type="ECO:0000313" key="3">
    <source>
        <dbReference type="Proteomes" id="UP001328107"/>
    </source>
</evidence>
<dbReference type="EMBL" id="BTRK01000004">
    <property type="protein sequence ID" value="GMR46871.1"/>
    <property type="molecule type" value="Genomic_DNA"/>
</dbReference>
<evidence type="ECO:0000256" key="1">
    <source>
        <dbReference type="SAM" id="MobiDB-lite"/>
    </source>
</evidence>
<protein>
    <submittedName>
        <fullName evidence="2">Uncharacterized protein</fullName>
    </submittedName>
</protein>
<feature type="non-terminal residue" evidence="2">
    <location>
        <position position="1"/>
    </location>
</feature>
<reference evidence="3" key="1">
    <citation type="submission" date="2022-10" db="EMBL/GenBank/DDBJ databases">
        <title>Genome assembly of Pristionchus species.</title>
        <authorList>
            <person name="Yoshida K."/>
            <person name="Sommer R.J."/>
        </authorList>
    </citation>
    <scope>NUCLEOTIDE SEQUENCE [LARGE SCALE GENOMIC DNA]</scope>
    <source>
        <strain evidence="3">RS5460</strain>
    </source>
</reference>